<dbReference type="Proteomes" id="UP000249185">
    <property type="component" value="Unassembled WGS sequence"/>
</dbReference>
<dbReference type="Pfam" id="PF03992">
    <property type="entry name" value="ABM"/>
    <property type="match status" value="1"/>
</dbReference>
<evidence type="ECO:0000313" key="2">
    <source>
        <dbReference type="EMBL" id="PZQ51685.1"/>
    </source>
</evidence>
<evidence type="ECO:0000313" key="3">
    <source>
        <dbReference type="Proteomes" id="UP000249185"/>
    </source>
</evidence>
<protein>
    <submittedName>
        <fullName evidence="2">Antibiotic biosynthesis monooxygenase</fullName>
    </submittedName>
</protein>
<dbReference type="InterPro" id="IPR007138">
    <property type="entry name" value="ABM_dom"/>
</dbReference>
<sequence>MIDDTDRVGGPVRLTGRLICGSAREAELVRRHLPEHLRLTRAEPGCVSFDVSRTADPLVWRVEECFVDRAAFEAHRRRTRASDWWGATAEIRRDYRIAGPD</sequence>
<evidence type="ECO:0000259" key="1">
    <source>
        <dbReference type="Pfam" id="PF03992"/>
    </source>
</evidence>
<name>A0A2W5NLJ7_RHOSU</name>
<dbReference type="InterPro" id="IPR011008">
    <property type="entry name" value="Dimeric_a/b-barrel"/>
</dbReference>
<dbReference type="GO" id="GO:0004497">
    <property type="term" value="F:monooxygenase activity"/>
    <property type="evidence" value="ECO:0007669"/>
    <property type="project" value="UniProtKB-KW"/>
</dbReference>
<keyword evidence="2" id="KW-0503">Monooxygenase</keyword>
<dbReference type="Gene3D" id="3.30.70.100">
    <property type="match status" value="1"/>
</dbReference>
<dbReference type="EMBL" id="QFPW01000002">
    <property type="protein sequence ID" value="PZQ51685.1"/>
    <property type="molecule type" value="Genomic_DNA"/>
</dbReference>
<reference evidence="2 3" key="1">
    <citation type="submission" date="2017-08" db="EMBL/GenBank/DDBJ databases">
        <title>Infants hospitalized years apart are colonized by the same room-sourced microbial strains.</title>
        <authorList>
            <person name="Brooks B."/>
            <person name="Olm M.R."/>
            <person name="Firek B.A."/>
            <person name="Baker R."/>
            <person name="Thomas B.C."/>
            <person name="Morowitz M.J."/>
            <person name="Banfield J.F."/>
        </authorList>
    </citation>
    <scope>NUCLEOTIDE SEQUENCE [LARGE SCALE GENOMIC DNA]</scope>
    <source>
        <strain evidence="2">S2_005_002_R2_34</strain>
    </source>
</reference>
<dbReference type="AlphaFoldDB" id="A0A2W5NLJ7"/>
<dbReference type="SUPFAM" id="SSF54909">
    <property type="entry name" value="Dimeric alpha+beta barrel"/>
    <property type="match status" value="1"/>
</dbReference>
<comment type="caution">
    <text evidence="2">The sequence shown here is derived from an EMBL/GenBank/DDBJ whole genome shotgun (WGS) entry which is preliminary data.</text>
</comment>
<feature type="domain" description="ABM" evidence="1">
    <location>
        <begin position="26"/>
        <end position="80"/>
    </location>
</feature>
<keyword evidence="2" id="KW-0560">Oxidoreductase</keyword>
<gene>
    <name evidence="2" type="ORF">DI556_05905</name>
</gene>
<accession>A0A2W5NLJ7</accession>
<proteinExistence type="predicted"/>
<organism evidence="2 3">
    <name type="scientific">Rhodovulum sulfidophilum</name>
    <name type="common">Rhodobacter sulfidophilus</name>
    <dbReference type="NCBI Taxonomy" id="35806"/>
    <lineage>
        <taxon>Bacteria</taxon>
        <taxon>Pseudomonadati</taxon>
        <taxon>Pseudomonadota</taxon>
        <taxon>Alphaproteobacteria</taxon>
        <taxon>Rhodobacterales</taxon>
        <taxon>Paracoccaceae</taxon>
        <taxon>Rhodovulum</taxon>
    </lineage>
</organism>